<keyword evidence="1" id="KW-0805">Transcription regulation</keyword>
<dbReference type="RefSeq" id="WP_326073192.1">
    <property type="nucleotide sequence ID" value="NZ_JARLKY010000045.1"/>
</dbReference>
<comment type="caution">
    <text evidence="5">The sequence shown here is derived from an EMBL/GenBank/DDBJ whole genome shotgun (WGS) entry which is preliminary data.</text>
</comment>
<feature type="domain" description="HTH luxR-type" evidence="4">
    <location>
        <begin position="14"/>
        <end position="80"/>
    </location>
</feature>
<evidence type="ECO:0000256" key="2">
    <source>
        <dbReference type="ARBA" id="ARBA00023125"/>
    </source>
</evidence>
<proteinExistence type="predicted"/>
<dbReference type="Gene3D" id="1.10.10.10">
    <property type="entry name" value="Winged helix-like DNA-binding domain superfamily/Winged helix DNA-binding domain"/>
    <property type="match status" value="1"/>
</dbReference>
<evidence type="ECO:0000313" key="6">
    <source>
        <dbReference type="Proteomes" id="UP001338137"/>
    </source>
</evidence>
<dbReference type="SUPFAM" id="SSF46894">
    <property type="entry name" value="C-terminal effector domain of the bipartite response regulators"/>
    <property type="match status" value="1"/>
</dbReference>
<dbReference type="CDD" id="cd06170">
    <property type="entry name" value="LuxR_C_like"/>
    <property type="match status" value="1"/>
</dbReference>
<dbReference type="Pfam" id="PF00196">
    <property type="entry name" value="GerE"/>
    <property type="match status" value="1"/>
</dbReference>
<dbReference type="Proteomes" id="UP001338137">
    <property type="component" value="Unassembled WGS sequence"/>
</dbReference>
<dbReference type="PANTHER" id="PTHR44688">
    <property type="entry name" value="DNA-BINDING TRANSCRIPTIONAL ACTIVATOR DEVR_DOSR"/>
    <property type="match status" value="1"/>
</dbReference>
<dbReference type="InterPro" id="IPR016032">
    <property type="entry name" value="Sig_transdc_resp-reg_C-effctor"/>
</dbReference>
<name>A0ABU6G4E3_9BACL</name>
<evidence type="ECO:0000256" key="3">
    <source>
        <dbReference type="ARBA" id="ARBA00023163"/>
    </source>
</evidence>
<keyword evidence="3" id="KW-0804">Transcription</keyword>
<keyword evidence="2" id="KW-0238">DNA-binding</keyword>
<organism evidence="5 6">
    <name type="scientific">Paenibacillus alba</name>
    <dbReference type="NCBI Taxonomy" id="1197127"/>
    <lineage>
        <taxon>Bacteria</taxon>
        <taxon>Bacillati</taxon>
        <taxon>Bacillota</taxon>
        <taxon>Bacilli</taxon>
        <taxon>Bacillales</taxon>
        <taxon>Paenibacillaceae</taxon>
        <taxon>Paenibacillus</taxon>
    </lineage>
</organism>
<keyword evidence="6" id="KW-1185">Reference proteome</keyword>
<gene>
    <name evidence="5" type="ORF">P4I72_18065</name>
</gene>
<dbReference type="InterPro" id="IPR036388">
    <property type="entry name" value="WH-like_DNA-bd_sf"/>
</dbReference>
<dbReference type="PANTHER" id="PTHR44688:SF16">
    <property type="entry name" value="DNA-BINDING TRANSCRIPTIONAL ACTIVATOR DEVR_DOSR"/>
    <property type="match status" value="1"/>
</dbReference>
<dbReference type="PROSITE" id="PS50043">
    <property type="entry name" value="HTH_LUXR_2"/>
    <property type="match status" value="1"/>
</dbReference>
<dbReference type="EMBL" id="JARLKY010000045">
    <property type="protein sequence ID" value="MEC0229038.1"/>
    <property type="molecule type" value="Genomic_DNA"/>
</dbReference>
<evidence type="ECO:0000256" key="1">
    <source>
        <dbReference type="ARBA" id="ARBA00023015"/>
    </source>
</evidence>
<dbReference type="InterPro" id="IPR000792">
    <property type="entry name" value="Tscrpt_reg_LuxR_C"/>
</dbReference>
<dbReference type="SMART" id="SM00421">
    <property type="entry name" value="HTH_LUXR"/>
    <property type="match status" value="1"/>
</dbReference>
<sequence>MRITTLKITNAIAEMSNLFNLTPRESEIFELLSMNGYNNKELSIKLFISEKTIKNHIANIMLKSKCNSTRQLLSMVINYQGSAFHFQYTKKT</sequence>
<evidence type="ECO:0000259" key="4">
    <source>
        <dbReference type="PROSITE" id="PS50043"/>
    </source>
</evidence>
<reference evidence="5 6" key="1">
    <citation type="submission" date="2023-03" db="EMBL/GenBank/DDBJ databases">
        <title>Bacillus Genome Sequencing.</title>
        <authorList>
            <person name="Dunlap C."/>
        </authorList>
    </citation>
    <scope>NUCLEOTIDE SEQUENCE [LARGE SCALE GENOMIC DNA]</scope>
    <source>
        <strain evidence="5 6">BD-533</strain>
    </source>
</reference>
<accession>A0ABU6G4E3</accession>
<evidence type="ECO:0000313" key="5">
    <source>
        <dbReference type="EMBL" id="MEC0229038.1"/>
    </source>
</evidence>
<protein>
    <submittedName>
        <fullName evidence="5">LuxR C-terminal-related transcriptional regulator</fullName>
    </submittedName>
</protein>